<evidence type="ECO:0000256" key="1">
    <source>
        <dbReference type="ARBA" id="ARBA00008791"/>
    </source>
</evidence>
<proteinExistence type="inferred from homology"/>
<comment type="similarity">
    <text evidence="1">Belongs to the universal stress protein A family.</text>
</comment>
<dbReference type="Pfam" id="PF00582">
    <property type="entry name" value="Usp"/>
    <property type="match status" value="2"/>
</dbReference>
<dbReference type="PANTHER" id="PTHR46268:SF6">
    <property type="entry name" value="UNIVERSAL STRESS PROTEIN UP12"/>
    <property type="match status" value="1"/>
</dbReference>
<organism evidence="3 4">
    <name type="scientific">Spongiactinospora rosea</name>
    <dbReference type="NCBI Taxonomy" id="2248750"/>
    <lineage>
        <taxon>Bacteria</taxon>
        <taxon>Bacillati</taxon>
        <taxon>Actinomycetota</taxon>
        <taxon>Actinomycetes</taxon>
        <taxon>Streptosporangiales</taxon>
        <taxon>Streptosporangiaceae</taxon>
        <taxon>Spongiactinospora</taxon>
    </lineage>
</organism>
<dbReference type="Gene3D" id="3.40.50.620">
    <property type="entry name" value="HUPs"/>
    <property type="match status" value="2"/>
</dbReference>
<gene>
    <name evidence="3" type="ORF">DP939_32995</name>
</gene>
<dbReference type="EMBL" id="QMEY01000020">
    <property type="protein sequence ID" value="RBQ15832.1"/>
    <property type="molecule type" value="Genomic_DNA"/>
</dbReference>
<keyword evidence="4" id="KW-1185">Reference proteome</keyword>
<dbReference type="InterPro" id="IPR014729">
    <property type="entry name" value="Rossmann-like_a/b/a_fold"/>
</dbReference>
<dbReference type="RefSeq" id="WP_113984753.1">
    <property type="nucleotide sequence ID" value="NZ_QMEY01000020.1"/>
</dbReference>
<dbReference type="Proteomes" id="UP000253303">
    <property type="component" value="Unassembled WGS sequence"/>
</dbReference>
<accession>A0A366LRK6</accession>
<name>A0A366LRK6_9ACTN</name>
<evidence type="ECO:0000259" key="2">
    <source>
        <dbReference type="Pfam" id="PF00582"/>
    </source>
</evidence>
<dbReference type="AlphaFoldDB" id="A0A366LRK6"/>
<reference evidence="3 4" key="1">
    <citation type="submission" date="2018-06" db="EMBL/GenBank/DDBJ databases">
        <title>Sphaerisporangium craniellae sp. nov., isolated from a marine sponge in the South China Sea.</title>
        <authorList>
            <person name="Li L."/>
        </authorList>
    </citation>
    <scope>NUCLEOTIDE SEQUENCE [LARGE SCALE GENOMIC DNA]</scope>
    <source>
        <strain evidence="3 4">LHW63015</strain>
    </source>
</reference>
<dbReference type="OrthoDB" id="9816117at2"/>
<evidence type="ECO:0000313" key="3">
    <source>
        <dbReference type="EMBL" id="RBQ15832.1"/>
    </source>
</evidence>
<dbReference type="InterPro" id="IPR006016">
    <property type="entry name" value="UspA"/>
</dbReference>
<dbReference type="PANTHER" id="PTHR46268">
    <property type="entry name" value="STRESS RESPONSE PROTEIN NHAX"/>
    <property type="match status" value="1"/>
</dbReference>
<dbReference type="SUPFAM" id="SSF52402">
    <property type="entry name" value="Adenine nucleotide alpha hydrolases-like"/>
    <property type="match status" value="2"/>
</dbReference>
<dbReference type="InterPro" id="IPR006015">
    <property type="entry name" value="Universal_stress_UspA"/>
</dbReference>
<evidence type="ECO:0000313" key="4">
    <source>
        <dbReference type="Proteomes" id="UP000253303"/>
    </source>
</evidence>
<sequence length="289" mass="30057">MTRPIIVGVDGSGPSLQAASWAGAEAALHGAPLRILHAALRWSYDVPLVPQPAGWDADARSGAAEMLRQATLRARAGRPRLDVTAEIVDGGAADALVAATEEARLLVVGNRGRGGFTELLLGSVSRTVTARASCPVAVVRWTSGDDSGDQGDVVVGVTGRPGQDDVLDFAFGEAGLRGVGVLAVHAWRHPARLAPGDIQPPVYDIDEVGREEERLVAVALAGRMEAFPDVPSTRRVVHAHPAKALIAASAHASLVVIGAHAERLTRPGLGSIAHAITHHGHSPVVVVRH</sequence>
<dbReference type="PRINTS" id="PR01438">
    <property type="entry name" value="UNVRSLSTRESS"/>
</dbReference>
<feature type="domain" description="UspA" evidence="2">
    <location>
        <begin position="153"/>
        <end position="288"/>
    </location>
</feature>
<feature type="domain" description="UspA" evidence="2">
    <location>
        <begin position="1"/>
        <end position="140"/>
    </location>
</feature>
<comment type="caution">
    <text evidence="3">The sequence shown here is derived from an EMBL/GenBank/DDBJ whole genome shotgun (WGS) entry which is preliminary data.</text>
</comment>
<protein>
    <submittedName>
        <fullName evidence="3">Universal stress protein</fullName>
    </submittedName>
</protein>